<keyword evidence="1" id="KW-1133">Transmembrane helix</keyword>
<comment type="caution">
    <text evidence="2">The sequence shown here is derived from an EMBL/GenBank/DDBJ whole genome shotgun (WGS) entry which is preliminary data.</text>
</comment>
<proteinExistence type="predicted"/>
<sequence length="66" mass="7249">MVLLVIFIALISAWYFGLAAFTAGLCVTHWALLGFVLGPLAYPLFTTHSHLALRKIRCSEEGILNS</sequence>
<dbReference type="AlphaFoldDB" id="A0A9X3AZF1"/>
<organism evidence="2 3">
    <name type="scientific">Shewanella septentrionalis</name>
    <dbReference type="NCBI Taxonomy" id="2952223"/>
    <lineage>
        <taxon>Bacteria</taxon>
        <taxon>Pseudomonadati</taxon>
        <taxon>Pseudomonadota</taxon>
        <taxon>Gammaproteobacteria</taxon>
        <taxon>Alteromonadales</taxon>
        <taxon>Shewanellaceae</taxon>
        <taxon>Shewanella</taxon>
    </lineage>
</organism>
<reference evidence="2" key="1">
    <citation type="journal article" date="2023" name="Int. J. Syst. Evol. Microbiol.">
        <title>&lt;i&gt;Shewanella septentrionalis&lt;/i&gt; sp. nov. and &lt;i&gt;Shewanella holmiensis&lt;/i&gt; sp. nov., isolated from Baltic Sea water and sediments.</title>
        <authorList>
            <person name="Martin-Rodriguez A.J."/>
            <person name="Thorell K."/>
            <person name="Joffre E."/>
            <person name="Jensie-Markopoulos S."/>
            <person name="Moore E.R.B."/>
            <person name="Sjoling A."/>
        </authorList>
    </citation>
    <scope>NUCLEOTIDE SEQUENCE</scope>
    <source>
        <strain evidence="2">SP1W3</strain>
    </source>
</reference>
<name>A0A9X3AZF1_9GAMM</name>
<gene>
    <name evidence="2" type="ORF">NE536_12430</name>
</gene>
<feature type="transmembrane region" description="Helical" evidence="1">
    <location>
        <begin position="29"/>
        <end position="47"/>
    </location>
</feature>
<dbReference type="Proteomes" id="UP001155604">
    <property type="component" value="Unassembled WGS sequence"/>
</dbReference>
<keyword evidence="3" id="KW-1185">Reference proteome</keyword>
<dbReference type="RefSeq" id="WP_261272871.1">
    <property type="nucleotide sequence ID" value="NZ_JAMTCC010000019.1"/>
</dbReference>
<keyword evidence="1" id="KW-0472">Membrane</keyword>
<evidence type="ECO:0000313" key="2">
    <source>
        <dbReference type="EMBL" id="MCT7946160.1"/>
    </source>
</evidence>
<accession>A0A9X3AZF1</accession>
<evidence type="ECO:0000256" key="1">
    <source>
        <dbReference type="SAM" id="Phobius"/>
    </source>
</evidence>
<dbReference type="EMBL" id="JAMTCC010000019">
    <property type="protein sequence ID" value="MCT7946160.1"/>
    <property type="molecule type" value="Genomic_DNA"/>
</dbReference>
<keyword evidence="1" id="KW-0812">Transmembrane</keyword>
<evidence type="ECO:0000313" key="3">
    <source>
        <dbReference type="Proteomes" id="UP001155604"/>
    </source>
</evidence>
<protein>
    <submittedName>
        <fullName evidence="2">Uncharacterized protein</fullName>
    </submittedName>
</protein>